<dbReference type="Gene3D" id="3.40.1620.10">
    <property type="entry name" value="YefM-like domain"/>
    <property type="match status" value="1"/>
</dbReference>
<dbReference type="AlphaFoldDB" id="A0A1M6H4U6"/>
<accession>A0A1M6H4U6</accession>
<name>A0A1M6H4U6_9BACT</name>
<dbReference type="Pfam" id="PF02604">
    <property type="entry name" value="PhdYeFM_antitox"/>
    <property type="match status" value="1"/>
</dbReference>
<evidence type="ECO:0000256" key="2">
    <source>
        <dbReference type="RuleBase" id="RU362080"/>
    </source>
</evidence>
<sequence length="89" mass="9944">METFTANEAKQHLGRVIDSALQHPVGITKHGRLTVVMTSEKEYQEFLEYKKVKEAVNEGFAQLDKGEISTRSMDDLALAAIARVKAKQP</sequence>
<reference evidence="3 4" key="1">
    <citation type="submission" date="2016-11" db="EMBL/GenBank/DDBJ databases">
        <authorList>
            <person name="Jaros S."/>
            <person name="Januszkiewicz K."/>
            <person name="Wedrychowicz H."/>
        </authorList>
    </citation>
    <scope>NUCLEOTIDE SEQUENCE [LARGE SCALE GENOMIC DNA]</scope>
    <source>
        <strain evidence="3 4">DSM 18772</strain>
    </source>
</reference>
<comment type="function">
    <text evidence="2">Antitoxin component of a type II toxin-antitoxin (TA) system.</text>
</comment>
<evidence type="ECO:0000313" key="3">
    <source>
        <dbReference type="EMBL" id="SHJ17231.1"/>
    </source>
</evidence>
<dbReference type="NCBIfam" id="TIGR01552">
    <property type="entry name" value="phd_fam"/>
    <property type="match status" value="1"/>
</dbReference>
<dbReference type="InParanoid" id="A0A1M6H4U6"/>
<evidence type="ECO:0000313" key="4">
    <source>
        <dbReference type="Proteomes" id="UP000184510"/>
    </source>
</evidence>
<organism evidence="3 4">
    <name type="scientific">Rubritalea squalenifaciens DSM 18772</name>
    <dbReference type="NCBI Taxonomy" id="1123071"/>
    <lineage>
        <taxon>Bacteria</taxon>
        <taxon>Pseudomonadati</taxon>
        <taxon>Verrucomicrobiota</taxon>
        <taxon>Verrucomicrobiia</taxon>
        <taxon>Verrucomicrobiales</taxon>
        <taxon>Rubritaleaceae</taxon>
        <taxon>Rubritalea</taxon>
    </lineage>
</organism>
<proteinExistence type="inferred from homology"/>
<keyword evidence="4" id="KW-1185">Reference proteome</keyword>
<dbReference type="Proteomes" id="UP000184510">
    <property type="component" value="Unassembled WGS sequence"/>
</dbReference>
<gene>
    <name evidence="3" type="ORF">SAMN02745181_1363</name>
</gene>
<comment type="similarity">
    <text evidence="1 2">Belongs to the phD/YefM antitoxin family.</text>
</comment>
<dbReference type="EMBL" id="FQYR01000003">
    <property type="protein sequence ID" value="SHJ17231.1"/>
    <property type="molecule type" value="Genomic_DNA"/>
</dbReference>
<protein>
    <recommendedName>
        <fullName evidence="2">Antitoxin</fullName>
    </recommendedName>
</protein>
<dbReference type="STRING" id="1123071.SAMN02745181_1363"/>
<evidence type="ECO:0000256" key="1">
    <source>
        <dbReference type="ARBA" id="ARBA00009981"/>
    </source>
</evidence>
<dbReference type="SUPFAM" id="SSF143120">
    <property type="entry name" value="YefM-like"/>
    <property type="match status" value="1"/>
</dbReference>
<dbReference type="InterPro" id="IPR036165">
    <property type="entry name" value="YefM-like_sf"/>
</dbReference>
<dbReference type="InterPro" id="IPR006442">
    <property type="entry name" value="Antitoxin_Phd/YefM"/>
</dbReference>